<organism evidence="1 2">
    <name type="scientific">Bacillus thuringiensis</name>
    <dbReference type="NCBI Taxonomy" id="1428"/>
    <lineage>
        <taxon>Bacteria</taxon>
        <taxon>Bacillati</taxon>
        <taxon>Bacillota</taxon>
        <taxon>Bacilli</taxon>
        <taxon>Bacillales</taxon>
        <taxon>Bacillaceae</taxon>
        <taxon>Bacillus</taxon>
        <taxon>Bacillus cereus group</taxon>
    </lineage>
</organism>
<dbReference type="AlphaFoldDB" id="A0A9W3SJY2"/>
<dbReference type="EMBL" id="CP015360">
    <property type="protein sequence ID" value="ANS52586.1"/>
    <property type="molecule type" value="Genomic_DNA"/>
</dbReference>
<evidence type="ECO:0000313" key="2">
    <source>
        <dbReference type="Proteomes" id="UP000092743"/>
    </source>
</evidence>
<keyword evidence="1" id="KW-0614">Plasmid</keyword>
<dbReference type="Proteomes" id="UP000092743">
    <property type="component" value="Plasmid p14456"/>
</dbReference>
<dbReference type="RefSeq" id="WP_065487320.1">
    <property type="nucleotide sequence ID" value="NZ_CP015360.1"/>
</dbReference>
<reference evidence="1 2" key="1">
    <citation type="submission" date="2016-04" db="EMBL/GenBank/DDBJ databases">
        <title>High quality genome of the nematocidal Bacillus thuringiensis MYBT18246.</title>
        <authorList>
            <person name="Hollensteiner J."/>
            <person name="Poehlein A."/>
            <person name="Sproeer C."/>
            <person name="Bunk B."/>
            <person name="Rosenstiel P."/>
            <person name="Schulenburg H."/>
            <person name="Liesegang H."/>
        </authorList>
    </citation>
    <scope>NUCLEOTIDE SEQUENCE [LARGE SCALE GENOMIC DNA]</scope>
    <source>
        <strain evidence="1 2">MYBT18246</strain>
        <plasmid evidence="1 2">p14456</plasmid>
    </source>
</reference>
<protein>
    <submittedName>
        <fullName evidence="1">Uncharacterized protein</fullName>
    </submittedName>
</protein>
<proteinExistence type="predicted"/>
<name>A0A9W3SJY2_BACTU</name>
<sequence length="108" mass="12425">MSLTNLQKKKLQIELNPKKDKTVYQLVEKLEEESEGEKGYVNKQIKRRLEMYQILSEVAGEDDPVELVKKILMNMQKYGGQHKMENDEPASNETVDNAMGLINGLGNW</sequence>
<gene>
    <name evidence="1" type="ORF">BT246_72980</name>
</gene>
<accession>A0A9W3SJY2</accession>
<geneLocation type="plasmid" evidence="1 2">
    <name>p14456</name>
</geneLocation>
<evidence type="ECO:0000313" key="1">
    <source>
        <dbReference type="EMBL" id="ANS52586.1"/>
    </source>
</evidence>